<dbReference type="Proteomes" id="UP000244338">
    <property type="component" value="Unassembled WGS sequence"/>
</dbReference>
<evidence type="ECO:0000313" key="2">
    <source>
        <dbReference type="Proteomes" id="UP000244338"/>
    </source>
</evidence>
<comment type="caution">
    <text evidence="1">The sequence shown here is derived from an EMBL/GenBank/DDBJ whole genome shotgun (WGS) entry which is preliminary data.</text>
</comment>
<accession>A0A2R6Y494</accession>
<name>A0A2R6Y494_9BACL</name>
<dbReference type="EMBL" id="PEBX01000006">
    <property type="protein sequence ID" value="PTQ57473.1"/>
    <property type="molecule type" value="Genomic_DNA"/>
</dbReference>
<organism evidence="1 2">
    <name type="scientific">Candidatus Carbonibacillus altaicus</name>
    <dbReference type="NCBI Taxonomy" id="2163959"/>
    <lineage>
        <taxon>Bacteria</taxon>
        <taxon>Bacillati</taxon>
        <taxon>Bacillota</taxon>
        <taxon>Bacilli</taxon>
        <taxon>Bacillales</taxon>
        <taxon>Candidatus Carbonibacillus</taxon>
    </lineage>
</organism>
<proteinExistence type="predicted"/>
<reference evidence="2" key="1">
    <citation type="journal article" date="2018" name="Sci. Rep.">
        <title>Lignite coal burning seam in the remote Altai Mountains harbors a hydrogen-driven thermophilic microbial community.</title>
        <authorList>
            <person name="Kadnikov V.V."/>
            <person name="Mardanov A.V."/>
            <person name="Ivasenko D.A."/>
            <person name="Antsiferov D.V."/>
            <person name="Beletsky A.V."/>
            <person name="Karnachuk O.V."/>
            <person name="Ravin N.V."/>
        </authorList>
    </citation>
    <scope>NUCLEOTIDE SEQUENCE [LARGE SCALE GENOMIC DNA]</scope>
</reference>
<dbReference type="AlphaFoldDB" id="A0A2R6Y494"/>
<evidence type="ECO:0000313" key="1">
    <source>
        <dbReference type="EMBL" id="PTQ57473.1"/>
    </source>
</evidence>
<protein>
    <submittedName>
        <fullName evidence="1">Uncharacterized protein</fullName>
    </submittedName>
</protein>
<gene>
    <name evidence="1" type="ORF">BSOLF_1351</name>
</gene>
<sequence>MLGISGSTKTTWISKDDVFGDMFDEAFNNMDVFDGTVDDVDDVLMKR</sequence>